<protein>
    <submittedName>
        <fullName evidence="1">Uncharacterized protein</fullName>
    </submittedName>
</protein>
<organism evidence="1">
    <name type="scientific">uncultured Caudovirales phage</name>
    <dbReference type="NCBI Taxonomy" id="2100421"/>
    <lineage>
        <taxon>Viruses</taxon>
        <taxon>Duplodnaviria</taxon>
        <taxon>Heunggongvirae</taxon>
        <taxon>Uroviricota</taxon>
        <taxon>Caudoviricetes</taxon>
        <taxon>Peduoviridae</taxon>
        <taxon>Maltschvirus</taxon>
        <taxon>Maltschvirus maltsch</taxon>
    </lineage>
</organism>
<dbReference type="EMBL" id="LR796267">
    <property type="protein sequence ID" value="CAB4132436.1"/>
    <property type="molecule type" value="Genomic_DNA"/>
</dbReference>
<name>A0A6J5LH08_9CAUD</name>
<sequence>MLVNKSIETEQGTVKFEGELEQNELDFILKIGLNTLLQMGAIPFTAKHGDADIASGKSEHIQ</sequence>
<proteinExistence type="predicted"/>
<gene>
    <name evidence="1" type="ORF">UFOVP248_35</name>
</gene>
<accession>A0A6J5LH08</accession>
<evidence type="ECO:0000313" key="1">
    <source>
        <dbReference type="EMBL" id="CAB4132436.1"/>
    </source>
</evidence>
<reference evidence="1" key="1">
    <citation type="submission" date="2020-04" db="EMBL/GenBank/DDBJ databases">
        <authorList>
            <person name="Chiriac C."/>
            <person name="Salcher M."/>
            <person name="Ghai R."/>
            <person name="Kavagutti S V."/>
        </authorList>
    </citation>
    <scope>NUCLEOTIDE SEQUENCE</scope>
</reference>